<accession>R6V2B1</accession>
<dbReference type="EMBL" id="CBFW010000406">
    <property type="protein sequence ID" value="CDC76917.1"/>
    <property type="molecule type" value="Genomic_DNA"/>
</dbReference>
<evidence type="ECO:0000256" key="4">
    <source>
        <dbReference type="ARBA" id="ARBA00022723"/>
    </source>
</evidence>
<dbReference type="SUPFAM" id="SSF53738">
    <property type="entry name" value="Phosphoglucomutase, first 3 domains"/>
    <property type="match status" value="3"/>
</dbReference>
<evidence type="ECO:0000256" key="1">
    <source>
        <dbReference type="ARBA" id="ARBA00001946"/>
    </source>
</evidence>
<dbReference type="CDD" id="cd05799">
    <property type="entry name" value="PGM2"/>
    <property type="match status" value="1"/>
</dbReference>
<feature type="domain" description="Alpha-D-phosphohexomutase C-terminal" evidence="7">
    <location>
        <begin position="488"/>
        <end position="529"/>
    </location>
</feature>
<comment type="similarity">
    <text evidence="2">Belongs to the phosphohexose mutase family.</text>
</comment>
<dbReference type="InterPro" id="IPR005846">
    <property type="entry name" value="A-D-PHexomutase_a/b/a-III"/>
</dbReference>
<protein>
    <recommendedName>
        <fullName evidence="13">Phosphoglucomutase</fullName>
    </recommendedName>
</protein>
<evidence type="ECO:0008006" key="13">
    <source>
        <dbReference type="Google" id="ProtNLM"/>
    </source>
</evidence>
<dbReference type="Pfam" id="PF00408">
    <property type="entry name" value="PGM_PMM_IV"/>
    <property type="match status" value="1"/>
</dbReference>
<reference evidence="11" key="1">
    <citation type="submission" date="2012-11" db="EMBL/GenBank/DDBJ databases">
        <title>Dependencies among metagenomic species, viruses, plasmids and units of genetic variation.</title>
        <authorList>
            <person name="Nielsen H.B."/>
            <person name="Almeida M."/>
            <person name="Juncker A.S."/>
            <person name="Rasmussen S."/>
            <person name="Li J."/>
            <person name="Sunagawa S."/>
            <person name="Plichta D."/>
            <person name="Gautier L."/>
            <person name="Le Chatelier E."/>
            <person name="Peletier E."/>
            <person name="Bonde I."/>
            <person name="Nielsen T."/>
            <person name="Manichanh C."/>
            <person name="Arumugam M."/>
            <person name="Batto J."/>
            <person name="Santos M.B.Q.D."/>
            <person name="Blom N."/>
            <person name="Borruel N."/>
            <person name="Burgdorf K.S."/>
            <person name="Boumezbeur F."/>
            <person name="Casellas F."/>
            <person name="Dore J."/>
            <person name="Guarner F."/>
            <person name="Hansen T."/>
            <person name="Hildebrand F."/>
            <person name="Kaas R.S."/>
            <person name="Kennedy S."/>
            <person name="Kristiansen K."/>
            <person name="Kultima J.R."/>
            <person name="Leonard P."/>
            <person name="Levenez F."/>
            <person name="Lund O."/>
            <person name="Moumen B."/>
            <person name="Le Paslier D."/>
            <person name="Pons N."/>
            <person name="Pedersen O."/>
            <person name="Prifti E."/>
            <person name="Qin J."/>
            <person name="Raes J."/>
            <person name="Tap J."/>
            <person name="Tims S."/>
            <person name="Ussery D.W."/>
            <person name="Yamada T."/>
            <person name="MetaHit consortium"/>
            <person name="Renault P."/>
            <person name="Sicheritz-Ponten T."/>
            <person name="Bork P."/>
            <person name="Wang J."/>
            <person name="Brunak S."/>
            <person name="Ehrlich S.D."/>
        </authorList>
    </citation>
    <scope>NUCLEOTIDE SEQUENCE [LARGE SCALE GENOMIC DNA]</scope>
</reference>
<dbReference type="GO" id="GO:0046872">
    <property type="term" value="F:metal ion binding"/>
    <property type="evidence" value="ECO:0007669"/>
    <property type="project" value="UniProtKB-KW"/>
</dbReference>
<evidence type="ECO:0000256" key="6">
    <source>
        <dbReference type="ARBA" id="ARBA00023235"/>
    </source>
</evidence>
<evidence type="ECO:0000259" key="9">
    <source>
        <dbReference type="Pfam" id="PF02879"/>
    </source>
</evidence>
<dbReference type="Gene3D" id="3.40.120.10">
    <property type="entry name" value="Alpha-D-Glucose-1,6-Bisphosphate, subunit A, domain 3"/>
    <property type="match status" value="3"/>
</dbReference>
<evidence type="ECO:0000256" key="5">
    <source>
        <dbReference type="ARBA" id="ARBA00022842"/>
    </source>
</evidence>
<keyword evidence="4" id="KW-0479">Metal-binding</keyword>
<evidence type="ECO:0000259" key="7">
    <source>
        <dbReference type="Pfam" id="PF00408"/>
    </source>
</evidence>
<dbReference type="AlphaFoldDB" id="R6V2B1"/>
<proteinExistence type="inferred from homology"/>
<dbReference type="Gene3D" id="3.30.310.50">
    <property type="entry name" value="Alpha-D-phosphohexomutase, C-terminal domain"/>
    <property type="match status" value="1"/>
</dbReference>
<sequence length="543" mass="60545">MMEQVEQWLETCRCNPELREEVLAFMDDEEELIDRFAQELTFGTGGIRGLLGVGTNRMNIYTVTRATLGLGKYLSEKRHHGDPSAVISYDNRNYSKEFATRTAEVLSSFGIRVYLFNDMMPTPVLSFAVRYLRADCGVMITASHNSKEYNGYKVYNEKGCQITDHAAKEIYSYIQASSYFAQYVPRAEKIQNISEQLLDAFLREVTRLSLYQDPILEPVVYTPLHGTGLKPVTKLLTARGLKRLCIVPSQAEPDGNFSTCPYPNPEEKEALSLGIQHATETGAALVLATDPDADRVGIAVTDCHGKFHLLSGNETGILLMNYMLLRKAEKGTLGVNPCVIKTIVTSDMAFSIAAKYGVTVKEVLTGFKYIGEEMERIDNFVMGFEESCGYLVGTHVRDKDAVSAVMMIVEMEAYYRSRGQKLYDVLMDLYHEHGYWMTALTSVVYHGASGSIAMNEVMERMRNTSAITLLGQTATVTDFSVGVGGLPCSNVLRYTTSRCRVILRPSGTEPKLKVYYQVNGSSEAESKERLARLQTAFSSLLQS</sequence>
<dbReference type="InterPro" id="IPR016055">
    <property type="entry name" value="A-D-PHexomutase_a/b/a-I/II/III"/>
</dbReference>
<dbReference type="InterPro" id="IPR036900">
    <property type="entry name" value="A-D-PHexomutase_C_sf"/>
</dbReference>
<dbReference type="PANTHER" id="PTHR45745:SF1">
    <property type="entry name" value="PHOSPHOGLUCOMUTASE 2B-RELATED"/>
    <property type="match status" value="1"/>
</dbReference>
<feature type="domain" description="Alpha-D-phosphohexomutase alpha/beta/alpha" evidence="9">
    <location>
        <begin position="218"/>
        <end position="299"/>
    </location>
</feature>
<dbReference type="PANTHER" id="PTHR45745">
    <property type="entry name" value="PHOSPHOMANNOMUTASE 45A"/>
    <property type="match status" value="1"/>
</dbReference>
<dbReference type="SUPFAM" id="SSF55957">
    <property type="entry name" value="Phosphoglucomutase, C-terminal domain"/>
    <property type="match status" value="1"/>
</dbReference>
<evidence type="ECO:0000256" key="2">
    <source>
        <dbReference type="ARBA" id="ARBA00010231"/>
    </source>
</evidence>
<keyword evidence="6" id="KW-0413">Isomerase</keyword>
<gene>
    <name evidence="11" type="ORF">BN580_00214</name>
</gene>
<dbReference type="GO" id="GO:0005975">
    <property type="term" value="P:carbohydrate metabolic process"/>
    <property type="evidence" value="ECO:0007669"/>
    <property type="project" value="InterPro"/>
</dbReference>
<evidence type="ECO:0000313" key="11">
    <source>
        <dbReference type="EMBL" id="CDC76917.1"/>
    </source>
</evidence>
<organism evidence="11 12">
    <name type="scientific">Candidatus Colimorpha enterica</name>
    <dbReference type="NCBI Taxonomy" id="3083063"/>
    <lineage>
        <taxon>Bacteria</taxon>
        <taxon>Pseudomonadati</taxon>
        <taxon>Bacteroidota</taxon>
        <taxon>Bacteroidia</taxon>
        <taxon>Bacteroidales</taxon>
        <taxon>Candidatus Colimorpha</taxon>
    </lineage>
</organism>
<comment type="cofactor">
    <cofactor evidence="1">
        <name>Mg(2+)</name>
        <dbReference type="ChEBI" id="CHEBI:18420"/>
    </cofactor>
</comment>
<feature type="domain" description="Alpha-D-phosphohexomutase alpha/beta/alpha" evidence="8">
    <location>
        <begin position="41"/>
        <end position="177"/>
    </location>
</feature>
<comment type="caution">
    <text evidence="11">The sequence shown here is derived from an EMBL/GenBank/DDBJ whole genome shotgun (WGS) entry which is preliminary data.</text>
</comment>
<dbReference type="InterPro" id="IPR005844">
    <property type="entry name" value="A-D-PHexomutase_a/b/a-I"/>
</dbReference>
<name>R6V2B1_9BACT</name>
<evidence type="ECO:0000259" key="8">
    <source>
        <dbReference type="Pfam" id="PF02878"/>
    </source>
</evidence>
<keyword evidence="3" id="KW-0597">Phosphoprotein</keyword>
<dbReference type="STRING" id="1263015.BN580_00214"/>
<dbReference type="InterPro" id="IPR005845">
    <property type="entry name" value="A-D-PHexomutase_a/b/a-II"/>
</dbReference>
<feature type="domain" description="Alpha-D-phosphohexomutase alpha/beta/alpha" evidence="10">
    <location>
        <begin position="312"/>
        <end position="431"/>
    </location>
</feature>
<dbReference type="GO" id="GO:0008973">
    <property type="term" value="F:phosphopentomutase activity"/>
    <property type="evidence" value="ECO:0007669"/>
    <property type="project" value="TreeGrafter"/>
</dbReference>
<dbReference type="InterPro" id="IPR005843">
    <property type="entry name" value="A-D-PHexomutase_C"/>
</dbReference>
<dbReference type="GO" id="GO:0006166">
    <property type="term" value="P:purine ribonucleoside salvage"/>
    <property type="evidence" value="ECO:0007669"/>
    <property type="project" value="TreeGrafter"/>
</dbReference>
<keyword evidence="5" id="KW-0460">Magnesium</keyword>
<dbReference type="Proteomes" id="UP000017938">
    <property type="component" value="Unassembled WGS sequence"/>
</dbReference>
<evidence type="ECO:0000259" key="10">
    <source>
        <dbReference type="Pfam" id="PF02880"/>
    </source>
</evidence>
<evidence type="ECO:0000256" key="3">
    <source>
        <dbReference type="ARBA" id="ARBA00022553"/>
    </source>
</evidence>
<dbReference type="Pfam" id="PF02880">
    <property type="entry name" value="PGM_PMM_III"/>
    <property type="match status" value="1"/>
</dbReference>
<dbReference type="Pfam" id="PF02878">
    <property type="entry name" value="PGM_PMM_I"/>
    <property type="match status" value="1"/>
</dbReference>
<dbReference type="Pfam" id="PF02879">
    <property type="entry name" value="PGM_PMM_II"/>
    <property type="match status" value="1"/>
</dbReference>
<evidence type="ECO:0000313" key="12">
    <source>
        <dbReference type="Proteomes" id="UP000017938"/>
    </source>
</evidence>